<keyword evidence="1" id="KW-0472">Membrane</keyword>
<comment type="caution">
    <text evidence="2">The sequence shown here is derived from an EMBL/GenBank/DDBJ whole genome shotgun (WGS) entry which is preliminary data.</text>
</comment>
<name>A0A101NSC3_9ACTN</name>
<gene>
    <name evidence="2" type="ORF">AQI88_03550</name>
</gene>
<evidence type="ECO:0000256" key="1">
    <source>
        <dbReference type="SAM" id="Phobius"/>
    </source>
</evidence>
<evidence type="ECO:0000313" key="3">
    <source>
        <dbReference type="Proteomes" id="UP000054241"/>
    </source>
</evidence>
<feature type="transmembrane region" description="Helical" evidence="1">
    <location>
        <begin position="32"/>
        <end position="52"/>
    </location>
</feature>
<dbReference type="Proteomes" id="UP000054241">
    <property type="component" value="Unassembled WGS sequence"/>
</dbReference>
<sequence length="65" mass="6929">MRQAVGGLVWSLGLTLAGYALGSSIPNVDHYLLPIVALIVVVSLLPLVSELYRSHRSAKAEEARG</sequence>
<dbReference type="AlphaFoldDB" id="A0A101NSC3"/>
<proteinExistence type="predicted"/>
<accession>A0A101NSC3</accession>
<dbReference type="EMBL" id="LMWL01000005">
    <property type="protein sequence ID" value="KUM98455.1"/>
    <property type="molecule type" value="Genomic_DNA"/>
</dbReference>
<keyword evidence="1" id="KW-1133">Transmembrane helix</keyword>
<evidence type="ECO:0000313" key="2">
    <source>
        <dbReference type="EMBL" id="KUM98455.1"/>
    </source>
</evidence>
<protein>
    <submittedName>
        <fullName evidence="2">Uncharacterized protein</fullName>
    </submittedName>
</protein>
<keyword evidence="1" id="KW-0812">Transmembrane</keyword>
<dbReference type="STRING" id="67285.AQI88_03550"/>
<keyword evidence="3" id="KW-1185">Reference proteome</keyword>
<reference evidence="2 3" key="1">
    <citation type="submission" date="2015-10" db="EMBL/GenBank/DDBJ databases">
        <title>Draft genome sequence of Streptomyces cellostaticus DSM 40189, type strain for the species Streptomyces cellostaticus.</title>
        <authorList>
            <person name="Ruckert C."/>
            <person name="Winkler A."/>
            <person name="Kalinowski J."/>
            <person name="Kampfer P."/>
            <person name="Glaeser S."/>
        </authorList>
    </citation>
    <scope>NUCLEOTIDE SEQUENCE [LARGE SCALE GENOMIC DNA]</scope>
    <source>
        <strain evidence="2 3">DSM 40189</strain>
    </source>
</reference>
<organism evidence="2 3">
    <name type="scientific">Streptomyces cellostaticus</name>
    <dbReference type="NCBI Taxonomy" id="67285"/>
    <lineage>
        <taxon>Bacteria</taxon>
        <taxon>Bacillati</taxon>
        <taxon>Actinomycetota</taxon>
        <taxon>Actinomycetes</taxon>
        <taxon>Kitasatosporales</taxon>
        <taxon>Streptomycetaceae</taxon>
        <taxon>Streptomyces</taxon>
    </lineage>
</organism>